<evidence type="ECO:0000256" key="1">
    <source>
        <dbReference type="SAM" id="MobiDB-lite"/>
    </source>
</evidence>
<protein>
    <submittedName>
        <fullName evidence="2">Uncharacterized protein</fullName>
    </submittedName>
</protein>
<dbReference type="EMBL" id="HBGI01004318">
    <property type="protein sequence ID" value="CAD9241036.1"/>
    <property type="molecule type" value="Transcribed_RNA"/>
</dbReference>
<feature type="compositionally biased region" description="Polar residues" evidence="1">
    <location>
        <begin position="58"/>
        <end position="76"/>
    </location>
</feature>
<dbReference type="AlphaFoldDB" id="A0A7S1TN45"/>
<sequence length="476" mass="50841">MKIARYTSEPQRAYLPIVCASIAFMAIIACSDAAVLPLRTLKHAHDSELARAKGSVANDISTESSQHAAQSPAMHSTEQKAGRTHSVQSAFEEAVIHGGSIKSRNTENMPQDESGNTLNAGRGDTEPEQNLRAATFATGSIEASTTSAGPNALVQNTDKAELAPNESTEHLEESGSQFRVYAAAPRGAELASALQQEDRRNADTANWQHSAKDALESDAHVTHLEPQPKSVDVMVALNSVKQSPKVAIAHGLRVAKVCRSFVTTQAQKTFEASKRAIRKVSEKQTEALLARLGYHTLDEVHRVQAHMGLGLGVGLVIASLILPGMLVHSSLSSLDLKPYGPLQDTVASTACASPTRRPESVAPTHNILERRQEAFTCTAGHDSSFPLAEELQLIVGSRQNSEGSSEPGARPEEGDLRDDLVAQSLSRTTSSLALDLDPGTEPGVIVCPMYGPSALYDSPKPYRARPLTVATFAPLQ</sequence>
<accession>A0A7S1TN45</accession>
<feature type="compositionally biased region" description="Polar residues" evidence="1">
    <location>
        <begin position="102"/>
        <end position="119"/>
    </location>
</feature>
<feature type="region of interest" description="Disordered" evidence="1">
    <location>
        <begin position="55"/>
        <end position="126"/>
    </location>
</feature>
<gene>
    <name evidence="2" type="ORF">EAUS1353_LOCUS2776</name>
</gene>
<organism evidence="2">
    <name type="scientific">Erythrolobus australicus</name>
    <dbReference type="NCBI Taxonomy" id="1077150"/>
    <lineage>
        <taxon>Eukaryota</taxon>
        <taxon>Rhodophyta</taxon>
        <taxon>Bangiophyceae</taxon>
        <taxon>Porphyridiales</taxon>
        <taxon>Porphyridiaceae</taxon>
        <taxon>Erythrolobus</taxon>
    </lineage>
</organism>
<evidence type="ECO:0000313" key="2">
    <source>
        <dbReference type="EMBL" id="CAD9241036.1"/>
    </source>
</evidence>
<reference evidence="2" key="1">
    <citation type="submission" date="2021-01" db="EMBL/GenBank/DDBJ databases">
        <authorList>
            <person name="Corre E."/>
            <person name="Pelletier E."/>
            <person name="Niang G."/>
            <person name="Scheremetjew M."/>
            <person name="Finn R."/>
            <person name="Kale V."/>
            <person name="Holt S."/>
            <person name="Cochrane G."/>
            <person name="Meng A."/>
            <person name="Brown T."/>
            <person name="Cohen L."/>
        </authorList>
    </citation>
    <scope>NUCLEOTIDE SEQUENCE</scope>
    <source>
        <strain evidence="2">CCMP3124</strain>
    </source>
</reference>
<dbReference type="PROSITE" id="PS51257">
    <property type="entry name" value="PROKAR_LIPOPROTEIN"/>
    <property type="match status" value="1"/>
</dbReference>
<proteinExistence type="predicted"/>
<name>A0A7S1TN45_9RHOD</name>